<sequence>MATPGRTPQSAQLQAVVMELEKLKTARLQKDVELEKLKSQVTVLFTSMNLTRAQLQLASDRVEYLESLLGVEASLSTGAQMQLAEMNAVTMGTGQSSLAGAAPDGRLPNGSGEGGVAVETPIVHSPKTRELLDRSTKSKEAAKSKPMKDCVNHIFAHLMGTKLDKKNLPTYPSDPNENSEAWPKDPCNK</sequence>
<name>A0ABP1CRY3_9APHY</name>
<proteinExistence type="predicted"/>
<protein>
    <submittedName>
        <fullName evidence="2">Uncharacterized protein</fullName>
    </submittedName>
</protein>
<evidence type="ECO:0000256" key="1">
    <source>
        <dbReference type="SAM" id="MobiDB-lite"/>
    </source>
</evidence>
<dbReference type="Proteomes" id="UP001497453">
    <property type="component" value="Chromosome 10"/>
</dbReference>
<evidence type="ECO:0000313" key="2">
    <source>
        <dbReference type="EMBL" id="CAL1698451.1"/>
    </source>
</evidence>
<evidence type="ECO:0000313" key="3">
    <source>
        <dbReference type="Proteomes" id="UP001497453"/>
    </source>
</evidence>
<organism evidence="2 3">
    <name type="scientific">Somion occarium</name>
    <dbReference type="NCBI Taxonomy" id="3059160"/>
    <lineage>
        <taxon>Eukaryota</taxon>
        <taxon>Fungi</taxon>
        <taxon>Dikarya</taxon>
        <taxon>Basidiomycota</taxon>
        <taxon>Agaricomycotina</taxon>
        <taxon>Agaricomycetes</taxon>
        <taxon>Polyporales</taxon>
        <taxon>Cerrenaceae</taxon>
        <taxon>Somion</taxon>
    </lineage>
</organism>
<feature type="region of interest" description="Disordered" evidence="1">
    <location>
        <begin position="164"/>
        <end position="189"/>
    </location>
</feature>
<accession>A0ABP1CRY3</accession>
<gene>
    <name evidence="2" type="ORF">GFSPODELE1_LOCUS2161</name>
</gene>
<dbReference type="EMBL" id="OZ037953">
    <property type="protein sequence ID" value="CAL1698451.1"/>
    <property type="molecule type" value="Genomic_DNA"/>
</dbReference>
<keyword evidence="3" id="KW-1185">Reference proteome</keyword>
<reference evidence="3" key="1">
    <citation type="submission" date="2024-04" db="EMBL/GenBank/DDBJ databases">
        <authorList>
            <person name="Shaw F."/>
            <person name="Minotto A."/>
        </authorList>
    </citation>
    <scope>NUCLEOTIDE SEQUENCE [LARGE SCALE GENOMIC DNA]</scope>
</reference>